<dbReference type="AlphaFoldDB" id="A0A6G1TYW7"/>
<proteinExistence type="predicted"/>
<dbReference type="RefSeq" id="WP_153122763.1">
    <property type="nucleotide sequence ID" value="NZ_VZCB01000046.1"/>
</dbReference>
<reference evidence="1 2" key="1">
    <citation type="submission" date="2019-09" db="EMBL/GenBank/DDBJ databases">
        <title>Distinct polysaccharide growth profiles of human intestinal Prevotella copri isolates.</title>
        <authorList>
            <person name="Fehlner-Peach H."/>
            <person name="Magnabosco C."/>
            <person name="Raghavan V."/>
            <person name="Scher J.U."/>
            <person name="Tett A."/>
            <person name="Cox L.M."/>
            <person name="Gottsegen C."/>
            <person name="Watters A."/>
            <person name="Wiltshire- Gordon J.D."/>
            <person name="Segata N."/>
            <person name="Bonneau R."/>
            <person name="Littman D.R."/>
        </authorList>
    </citation>
    <scope>NUCLEOTIDE SEQUENCE [LARGE SCALE GENOMIC DNA]</scope>
    <source>
        <strain evidence="2">iA622</strain>
    </source>
</reference>
<accession>A0A6G1TYW7</accession>
<dbReference type="Proteomes" id="UP000480425">
    <property type="component" value="Unassembled WGS sequence"/>
</dbReference>
<evidence type="ECO:0000313" key="1">
    <source>
        <dbReference type="EMBL" id="MQN80356.1"/>
    </source>
</evidence>
<name>A0A6G1TYW7_9BACT</name>
<sequence length="113" mass="13035">MEFNVSVQELLKAIGNSNIKSIDDNHSDKMFVKLSNAIIIGEPDWNYRVFSLVIVYEKERVKCVILNMLIDPLHSQELWTKVLQEGFLNLELYPATIEDEYLVGTFCLVPIKC</sequence>
<evidence type="ECO:0000313" key="2">
    <source>
        <dbReference type="Proteomes" id="UP000480425"/>
    </source>
</evidence>
<gene>
    <name evidence="1" type="ORF">F7D73_05215</name>
</gene>
<comment type="caution">
    <text evidence="1">The sequence shown here is derived from an EMBL/GenBank/DDBJ whole genome shotgun (WGS) entry which is preliminary data.</text>
</comment>
<dbReference type="EMBL" id="VZCB01000046">
    <property type="protein sequence ID" value="MQN80356.1"/>
    <property type="molecule type" value="Genomic_DNA"/>
</dbReference>
<protein>
    <submittedName>
        <fullName evidence="1">Uncharacterized protein</fullName>
    </submittedName>
</protein>
<organism evidence="1 2">
    <name type="scientific">Segatella copri</name>
    <dbReference type="NCBI Taxonomy" id="165179"/>
    <lineage>
        <taxon>Bacteria</taxon>
        <taxon>Pseudomonadati</taxon>
        <taxon>Bacteroidota</taxon>
        <taxon>Bacteroidia</taxon>
        <taxon>Bacteroidales</taxon>
        <taxon>Prevotellaceae</taxon>
        <taxon>Segatella</taxon>
    </lineage>
</organism>